<dbReference type="HOGENOM" id="CLU_1240580_0_0_1"/>
<sequence>MPTKLLPPSSDVDILEPLGLPLRGFQTNDATPTTAPTSLPTPSSKRLQHVHVFPDQQWLLPSDAEHVVEAPGAPLMRDYDSFTEGTAKGSFDSIPIEATDQYGEQLLVLDHETVGTLPIDIGARSTIERWRDVVSQSMDDPPAQHHMPPSAVIGFDDEDFLVTPTKRPHSITSEDDEDVPSGDDNQNCILVFVSVLIKALDNVSSFYVYMWTTLASTPTLFAE</sequence>
<proteinExistence type="predicted"/>
<name>A0A067NUH4_PLEO1</name>
<dbReference type="VEuPathDB" id="FungiDB:PLEOSDRAFT_153941"/>
<dbReference type="Proteomes" id="UP000027073">
    <property type="component" value="Unassembled WGS sequence"/>
</dbReference>
<organism evidence="2 3">
    <name type="scientific">Pleurotus ostreatus (strain PC15)</name>
    <name type="common">Oyster mushroom</name>
    <dbReference type="NCBI Taxonomy" id="1137138"/>
    <lineage>
        <taxon>Eukaryota</taxon>
        <taxon>Fungi</taxon>
        <taxon>Dikarya</taxon>
        <taxon>Basidiomycota</taxon>
        <taxon>Agaricomycotina</taxon>
        <taxon>Agaricomycetes</taxon>
        <taxon>Agaricomycetidae</taxon>
        <taxon>Agaricales</taxon>
        <taxon>Pleurotineae</taxon>
        <taxon>Pleurotaceae</taxon>
        <taxon>Pleurotus</taxon>
    </lineage>
</organism>
<evidence type="ECO:0000313" key="3">
    <source>
        <dbReference type="Proteomes" id="UP000027073"/>
    </source>
</evidence>
<dbReference type="OrthoDB" id="2903551at2759"/>
<evidence type="ECO:0000256" key="1">
    <source>
        <dbReference type="SAM" id="MobiDB-lite"/>
    </source>
</evidence>
<accession>A0A067NUH4</accession>
<feature type="compositionally biased region" description="Low complexity" evidence="1">
    <location>
        <begin position="30"/>
        <end position="44"/>
    </location>
</feature>
<evidence type="ECO:0000313" key="2">
    <source>
        <dbReference type="EMBL" id="KDQ31723.1"/>
    </source>
</evidence>
<dbReference type="InParanoid" id="A0A067NUH4"/>
<reference evidence="3" key="1">
    <citation type="journal article" date="2014" name="Proc. Natl. Acad. Sci. U.S.A.">
        <title>Extensive sampling of basidiomycete genomes demonstrates inadequacy of the white-rot/brown-rot paradigm for wood decay fungi.</title>
        <authorList>
            <person name="Riley R."/>
            <person name="Salamov A.A."/>
            <person name="Brown D.W."/>
            <person name="Nagy L.G."/>
            <person name="Floudas D."/>
            <person name="Held B.W."/>
            <person name="Levasseur A."/>
            <person name="Lombard V."/>
            <person name="Morin E."/>
            <person name="Otillar R."/>
            <person name="Lindquist E.A."/>
            <person name="Sun H."/>
            <person name="LaButti K.M."/>
            <person name="Schmutz J."/>
            <person name="Jabbour D."/>
            <person name="Luo H."/>
            <person name="Baker S.E."/>
            <person name="Pisabarro A.G."/>
            <person name="Walton J.D."/>
            <person name="Blanchette R.A."/>
            <person name="Henrissat B."/>
            <person name="Martin F."/>
            <person name="Cullen D."/>
            <person name="Hibbett D.S."/>
            <person name="Grigoriev I.V."/>
        </authorList>
    </citation>
    <scope>NUCLEOTIDE SEQUENCE [LARGE SCALE GENOMIC DNA]</scope>
    <source>
        <strain evidence="3">PC15</strain>
    </source>
</reference>
<protein>
    <submittedName>
        <fullName evidence="2">Uncharacterized protein</fullName>
    </submittedName>
</protein>
<dbReference type="EMBL" id="KL198005">
    <property type="protein sequence ID" value="KDQ31723.1"/>
    <property type="molecule type" value="Genomic_DNA"/>
</dbReference>
<gene>
    <name evidence="2" type="ORF">PLEOSDRAFT_153941</name>
</gene>
<feature type="region of interest" description="Disordered" evidence="1">
    <location>
        <begin position="23"/>
        <end position="44"/>
    </location>
</feature>
<dbReference type="AlphaFoldDB" id="A0A067NUH4"/>